<dbReference type="PANTHER" id="PTHR43537">
    <property type="entry name" value="TRANSCRIPTIONAL REGULATOR, GNTR FAMILY"/>
    <property type="match status" value="1"/>
</dbReference>
<dbReference type="InterPro" id="IPR036390">
    <property type="entry name" value="WH_DNA-bd_sf"/>
</dbReference>
<evidence type="ECO:0000256" key="2">
    <source>
        <dbReference type="ARBA" id="ARBA00023125"/>
    </source>
</evidence>
<dbReference type="Gene3D" id="1.10.10.10">
    <property type="entry name" value="Winged helix-like DNA-binding domain superfamily/Winged helix DNA-binding domain"/>
    <property type="match status" value="1"/>
</dbReference>
<proteinExistence type="predicted"/>
<dbReference type="CDD" id="cd07377">
    <property type="entry name" value="WHTH_GntR"/>
    <property type="match status" value="1"/>
</dbReference>
<keyword evidence="3" id="KW-0804">Transcription</keyword>
<dbReference type="AlphaFoldDB" id="A0A2W4CTA6"/>
<dbReference type="SMART" id="SM00345">
    <property type="entry name" value="HTH_GNTR"/>
    <property type="match status" value="1"/>
</dbReference>
<evidence type="ECO:0000259" key="4">
    <source>
        <dbReference type="PROSITE" id="PS50949"/>
    </source>
</evidence>
<dbReference type="Pfam" id="PF00392">
    <property type="entry name" value="GntR"/>
    <property type="match status" value="1"/>
</dbReference>
<organism evidence="5 6">
    <name type="scientific">Rhizobium tubonense</name>
    <dbReference type="NCBI Taxonomy" id="484088"/>
    <lineage>
        <taxon>Bacteria</taxon>
        <taxon>Pseudomonadati</taxon>
        <taxon>Pseudomonadota</taxon>
        <taxon>Alphaproteobacteria</taxon>
        <taxon>Hyphomicrobiales</taxon>
        <taxon>Rhizobiaceae</taxon>
        <taxon>Rhizobium/Agrobacterium group</taxon>
        <taxon>Rhizobium</taxon>
    </lineage>
</organism>
<dbReference type="SUPFAM" id="SSF48008">
    <property type="entry name" value="GntR ligand-binding domain-like"/>
    <property type="match status" value="1"/>
</dbReference>
<evidence type="ECO:0000313" key="6">
    <source>
        <dbReference type="Proteomes" id="UP000248925"/>
    </source>
</evidence>
<evidence type="ECO:0000256" key="1">
    <source>
        <dbReference type="ARBA" id="ARBA00023015"/>
    </source>
</evidence>
<dbReference type="GO" id="GO:0003700">
    <property type="term" value="F:DNA-binding transcription factor activity"/>
    <property type="evidence" value="ECO:0007669"/>
    <property type="project" value="InterPro"/>
</dbReference>
<dbReference type="PANTHER" id="PTHR43537:SF53">
    <property type="entry name" value="HTH-TYPE TRANSCRIPTIONAL REPRESSOR NANR"/>
    <property type="match status" value="1"/>
</dbReference>
<name>A0A2W4CTA6_9HYPH</name>
<dbReference type="InterPro" id="IPR011711">
    <property type="entry name" value="GntR_C"/>
</dbReference>
<dbReference type="OrthoDB" id="7618373at2"/>
<dbReference type="SUPFAM" id="SSF46785">
    <property type="entry name" value="Winged helix' DNA-binding domain"/>
    <property type="match status" value="1"/>
</dbReference>
<dbReference type="SMART" id="SM00895">
    <property type="entry name" value="FCD"/>
    <property type="match status" value="1"/>
</dbReference>
<dbReference type="InterPro" id="IPR036388">
    <property type="entry name" value="WH-like_DNA-bd_sf"/>
</dbReference>
<evidence type="ECO:0000313" key="5">
    <source>
        <dbReference type="EMBL" id="PZM14058.1"/>
    </source>
</evidence>
<dbReference type="InterPro" id="IPR000524">
    <property type="entry name" value="Tscrpt_reg_HTH_GntR"/>
</dbReference>
<dbReference type="PROSITE" id="PS50949">
    <property type="entry name" value="HTH_GNTR"/>
    <property type="match status" value="1"/>
</dbReference>
<sequence length="235" mass="25731">MLKTSGKSRTAGQPPVQQSPVYLGIRSAILGHSITPGTKLPEDELGDIYSVSRTVVRAALQALALDHIVSLEPNRGAFVAKPTRLEAREVFEARSLLEPKVAAMAAEIAKPADIALLERHMEEEHAAVAAGKDGEAVHLSGQFHVAIAEIANHSIYTDFVRRLCSRSSLIVALYWRRRDTICEHHAHHELVKAIAQHKPKDAAELMVSHIVDLFSGLDLSEREPVGKKLSDILKV</sequence>
<keyword evidence="1" id="KW-0805">Transcription regulation</keyword>
<reference evidence="5 6" key="1">
    <citation type="journal article" date="2018" name="Sci. Rep.">
        <title>Rhizobium tumorigenes sp. nov., a novel plant tumorigenic bacterium isolated from cane gall tumors on thornless blackberry.</title>
        <authorList>
            <person name="Kuzmanovi N."/>
            <person name="Smalla K."/>
            <person name="Gronow S."/>
            <person name="PuBawska J."/>
        </authorList>
    </citation>
    <scope>NUCLEOTIDE SEQUENCE [LARGE SCALE GENOMIC DNA]</scope>
    <source>
        <strain evidence="5 6">CCBAU 85046</strain>
    </source>
</reference>
<dbReference type="InterPro" id="IPR008920">
    <property type="entry name" value="TF_FadR/GntR_C"/>
</dbReference>
<evidence type="ECO:0000256" key="3">
    <source>
        <dbReference type="ARBA" id="ARBA00023163"/>
    </source>
</evidence>
<dbReference type="EMBL" id="PCDP01000035">
    <property type="protein sequence ID" value="PZM14058.1"/>
    <property type="molecule type" value="Genomic_DNA"/>
</dbReference>
<feature type="domain" description="HTH gntR-type" evidence="4">
    <location>
        <begin position="15"/>
        <end position="82"/>
    </location>
</feature>
<keyword evidence="6" id="KW-1185">Reference proteome</keyword>
<keyword evidence="2" id="KW-0238">DNA-binding</keyword>
<comment type="caution">
    <text evidence="5">The sequence shown here is derived from an EMBL/GenBank/DDBJ whole genome shotgun (WGS) entry which is preliminary data.</text>
</comment>
<dbReference type="Pfam" id="PF07729">
    <property type="entry name" value="FCD"/>
    <property type="match status" value="1"/>
</dbReference>
<protein>
    <submittedName>
        <fullName evidence="5">GntR family transcriptional regulator</fullName>
    </submittedName>
</protein>
<dbReference type="GO" id="GO:0003677">
    <property type="term" value="F:DNA binding"/>
    <property type="evidence" value="ECO:0007669"/>
    <property type="project" value="UniProtKB-KW"/>
</dbReference>
<dbReference type="Proteomes" id="UP000248925">
    <property type="component" value="Unassembled WGS sequence"/>
</dbReference>
<accession>A0A2W4CTA6</accession>
<gene>
    <name evidence="5" type="ORF">CPY51_14545</name>
</gene>
<dbReference type="Gene3D" id="1.20.120.530">
    <property type="entry name" value="GntR ligand-binding domain-like"/>
    <property type="match status" value="1"/>
</dbReference>